<dbReference type="RefSeq" id="WP_136079511.1">
    <property type="nucleotide sequence ID" value="NZ_CAAHFG010000001.1"/>
</dbReference>
<evidence type="ECO:0000313" key="6">
    <source>
        <dbReference type="Proteomes" id="UP000366872"/>
    </source>
</evidence>
<evidence type="ECO:0000256" key="3">
    <source>
        <dbReference type="SAM" id="SignalP"/>
    </source>
</evidence>
<evidence type="ECO:0000259" key="4">
    <source>
        <dbReference type="Pfam" id="PF00884"/>
    </source>
</evidence>
<evidence type="ECO:0000256" key="1">
    <source>
        <dbReference type="ARBA" id="ARBA00008779"/>
    </source>
</evidence>
<feature type="chain" id="PRO_5028861908" evidence="3">
    <location>
        <begin position="24"/>
        <end position="545"/>
    </location>
</feature>
<reference evidence="5 6" key="1">
    <citation type="submission" date="2019-04" db="EMBL/GenBank/DDBJ databases">
        <authorList>
            <person name="Van Vliet M D."/>
        </authorList>
    </citation>
    <scope>NUCLEOTIDE SEQUENCE [LARGE SCALE GENOMIC DNA]</scope>
    <source>
        <strain evidence="5 6">F1</strain>
    </source>
</reference>
<dbReference type="InterPro" id="IPR017850">
    <property type="entry name" value="Alkaline_phosphatase_core_sf"/>
</dbReference>
<keyword evidence="6" id="KW-1185">Reference proteome</keyword>
<keyword evidence="2" id="KW-0378">Hydrolase</keyword>
<dbReference type="PROSITE" id="PS51257">
    <property type="entry name" value="PROKAR_LIPOPROTEIN"/>
    <property type="match status" value="1"/>
</dbReference>
<evidence type="ECO:0000256" key="2">
    <source>
        <dbReference type="ARBA" id="ARBA00022801"/>
    </source>
</evidence>
<dbReference type="GO" id="GO:0004065">
    <property type="term" value="F:arylsulfatase activity"/>
    <property type="evidence" value="ECO:0007669"/>
    <property type="project" value="TreeGrafter"/>
</dbReference>
<dbReference type="CDD" id="cd16027">
    <property type="entry name" value="SGSH"/>
    <property type="match status" value="1"/>
</dbReference>
<proteinExistence type="inferred from homology"/>
<dbReference type="SUPFAM" id="SSF53649">
    <property type="entry name" value="Alkaline phosphatase-like"/>
    <property type="match status" value="1"/>
</dbReference>
<dbReference type="Gene3D" id="3.40.720.10">
    <property type="entry name" value="Alkaline Phosphatase, subunit A"/>
    <property type="match status" value="2"/>
</dbReference>
<dbReference type="InterPro" id="IPR050738">
    <property type="entry name" value="Sulfatase"/>
</dbReference>
<keyword evidence="3" id="KW-0732">Signal</keyword>
<feature type="domain" description="Sulfatase N-terminal" evidence="4">
    <location>
        <begin position="36"/>
        <end position="335"/>
    </location>
</feature>
<dbReference type="Proteomes" id="UP000366872">
    <property type="component" value="Unassembled WGS sequence"/>
</dbReference>
<gene>
    <name evidence="5" type="primary">betC_52</name>
    <name evidence="5" type="ORF">PDESU_02538</name>
</gene>
<accession>A0A6C2U342</accession>
<dbReference type="InterPro" id="IPR000917">
    <property type="entry name" value="Sulfatase_N"/>
</dbReference>
<feature type="signal peptide" evidence="3">
    <location>
        <begin position="1"/>
        <end position="23"/>
    </location>
</feature>
<dbReference type="Pfam" id="PF00884">
    <property type="entry name" value="Sulfatase"/>
    <property type="match status" value="1"/>
</dbReference>
<dbReference type="PANTHER" id="PTHR42693:SF53">
    <property type="entry name" value="ENDO-4-O-SULFATASE"/>
    <property type="match status" value="1"/>
</dbReference>
<evidence type="ECO:0000313" key="5">
    <source>
        <dbReference type="EMBL" id="VGO13981.1"/>
    </source>
</evidence>
<sequence length="545" mass="60420">MKKKILQLLAGCGLLAVAGCVSQDNQEVKRTTSLRPNILLIVADDVNYDSPGFAGGVAPDVTPNLDRLAQEGLSFKRGFTPVSVCQPARQSMLTGVYPQNYGSGGFYPIAEGVPTLTAALAENGYLTANIHKVHHMQPMESFGWTYTNEELGLTDPDGVVGRDPAAFAKGLRRLIEEADRQNKSFLMVANSADTHRPFHGDAIPWAGHIWGGIPVDIPEPSRIYAPEEVIVPSALPDLPGIREDLAKYASSLRRLDDTVGACLNVLKETGLERSTLVIFVSDNGMPLPYAKFDCFLGSNRIPFLMRWPEVICPGIDAEHMVSLIDLTPTILELAGLPSFPKTDGYSLVQLMNGETPDEWRQGIVSLRNEDINYGGYVKRMLREQPDFLEYLDQAGFVQRPDHEVPGTYTRSKQTRSYFDGRFGYIYNGWYDPDGLKKSRYGAGVPGGDPSMLVMQAAAETNTAVKARYESFLIRSLEEFYDWERDPGAHHNLIDHPEVQKQVMAARKGLLEWMTESGDSLLPDYLERLGEDGVRLENEAMDVKSK</sequence>
<organism evidence="5 6">
    <name type="scientific">Pontiella desulfatans</name>
    <dbReference type="NCBI Taxonomy" id="2750659"/>
    <lineage>
        <taxon>Bacteria</taxon>
        <taxon>Pseudomonadati</taxon>
        <taxon>Kiritimatiellota</taxon>
        <taxon>Kiritimatiellia</taxon>
        <taxon>Kiritimatiellales</taxon>
        <taxon>Pontiellaceae</taxon>
        <taxon>Pontiella</taxon>
    </lineage>
</organism>
<dbReference type="PANTHER" id="PTHR42693">
    <property type="entry name" value="ARYLSULFATASE FAMILY MEMBER"/>
    <property type="match status" value="1"/>
</dbReference>
<name>A0A6C2U342_PONDE</name>
<dbReference type="AlphaFoldDB" id="A0A6C2U342"/>
<protein>
    <submittedName>
        <fullName evidence="5">Choline-sulfatase</fullName>
    </submittedName>
</protein>
<dbReference type="EMBL" id="CAAHFG010000001">
    <property type="protein sequence ID" value="VGO13981.1"/>
    <property type="molecule type" value="Genomic_DNA"/>
</dbReference>
<comment type="similarity">
    <text evidence="1">Belongs to the sulfatase family.</text>
</comment>